<keyword evidence="3" id="KW-1185">Reference proteome</keyword>
<name>A0ABR4F4H6_9PEZI</name>
<comment type="caution">
    <text evidence="2">The sequence shown here is derived from an EMBL/GenBank/DDBJ whole genome shotgun (WGS) entry which is preliminary data.</text>
</comment>
<feature type="region of interest" description="Disordered" evidence="1">
    <location>
        <begin position="1"/>
        <end position="46"/>
    </location>
</feature>
<dbReference type="EMBL" id="JBAWTH010000012">
    <property type="protein sequence ID" value="KAL2289594.1"/>
    <property type="molecule type" value="Genomic_DNA"/>
</dbReference>
<sequence>MSSHKTREKARDVQFRKVSLPRSDSYDGSAEQTPTLPRVSTNASLGSKSSDISVWISDTSWNVSKLLRLSDTVRAALFQGRTLTLLDLEELVFVLDMMLADEIDDKTPSKDPATIQASPKITFSTIQTARLDKLLGDIIYVFEIESSSARAPIADVGLGSEIEKVQSLQKHWRARFRSEYFALDQYRLEHLFSNALREVSFSAIASDGLGIWSPKDPITHQLSEAEVSLHYIPGTWWLNIGCAHRDGIVGAAFERPTKGRYGIAALPLLTGSEERLPDGKLEYFRLGTQQDMHYSLISQVGQKMKVLRGFRLKSMYAPVAGLRYDGLYILESWSFKRDEATDLYTMRLILERVPGQTPIDEILHIPRPSQLDEWSLYEKLERERIKQTEGDARLTDWIIRRDKERIERGHWRRSRAFKSEMSLNSSRAPEAGAGGEFEFYRRRLSDIDTNLVPYSEDPEGEEEEKD</sequence>
<proteinExistence type="predicted"/>
<organism evidence="2 3">
    <name type="scientific">Diaporthe vaccinii</name>
    <dbReference type="NCBI Taxonomy" id="105482"/>
    <lineage>
        <taxon>Eukaryota</taxon>
        <taxon>Fungi</taxon>
        <taxon>Dikarya</taxon>
        <taxon>Ascomycota</taxon>
        <taxon>Pezizomycotina</taxon>
        <taxon>Sordariomycetes</taxon>
        <taxon>Sordariomycetidae</taxon>
        <taxon>Diaporthales</taxon>
        <taxon>Diaporthaceae</taxon>
        <taxon>Diaporthe</taxon>
        <taxon>Diaporthe eres species complex</taxon>
    </lineage>
</organism>
<evidence type="ECO:0000256" key="1">
    <source>
        <dbReference type="SAM" id="MobiDB-lite"/>
    </source>
</evidence>
<protein>
    <recommendedName>
        <fullName evidence="4">YDG domain-containing protein</fullName>
    </recommendedName>
</protein>
<evidence type="ECO:0008006" key="4">
    <source>
        <dbReference type="Google" id="ProtNLM"/>
    </source>
</evidence>
<reference evidence="2 3" key="1">
    <citation type="submission" date="2024-03" db="EMBL/GenBank/DDBJ databases">
        <title>A high-quality draft genome sequence of Diaporthe vaccinii, a causative agent of upright dieback and viscid rot disease in cranberry plants.</title>
        <authorList>
            <person name="Sarrasin M."/>
            <person name="Lang B.F."/>
            <person name="Burger G."/>
        </authorList>
    </citation>
    <scope>NUCLEOTIDE SEQUENCE [LARGE SCALE GENOMIC DNA]</scope>
    <source>
        <strain evidence="2 3">IS7</strain>
    </source>
</reference>
<dbReference type="Proteomes" id="UP001600888">
    <property type="component" value="Unassembled WGS sequence"/>
</dbReference>
<evidence type="ECO:0000313" key="2">
    <source>
        <dbReference type="EMBL" id="KAL2289594.1"/>
    </source>
</evidence>
<dbReference type="SUPFAM" id="SSF88697">
    <property type="entry name" value="PUA domain-like"/>
    <property type="match status" value="1"/>
</dbReference>
<dbReference type="Gene3D" id="2.30.280.10">
    <property type="entry name" value="SRA-YDG"/>
    <property type="match status" value="1"/>
</dbReference>
<dbReference type="InterPro" id="IPR036987">
    <property type="entry name" value="SRA-YDG_sf"/>
</dbReference>
<gene>
    <name evidence="2" type="ORF">FJTKL_01847</name>
</gene>
<dbReference type="InterPro" id="IPR015947">
    <property type="entry name" value="PUA-like_sf"/>
</dbReference>
<accession>A0ABR4F4H6</accession>
<evidence type="ECO:0000313" key="3">
    <source>
        <dbReference type="Proteomes" id="UP001600888"/>
    </source>
</evidence>
<feature type="compositionally biased region" description="Polar residues" evidence="1">
    <location>
        <begin position="30"/>
        <end position="46"/>
    </location>
</feature>